<dbReference type="InterPro" id="IPR002696">
    <property type="entry name" value="Membr_insert_effic_factor_YidD"/>
</dbReference>
<dbReference type="GO" id="GO:0005886">
    <property type="term" value="C:plasma membrane"/>
    <property type="evidence" value="ECO:0007669"/>
    <property type="project" value="UniProtKB-SubCell"/>
</dbReference>
<dbReference type="HAMAP" id="MF_00386">
    <property type="entry name" value="UPF0161_YidD"/>
    <property type="match status" value="1"/>
</dbReference>
<dbReference type="PANTHER" id="PTHR33383">
    <property type="entry name" value="MEMBRANE PROTEIN INSERTION EFFICIENCY FACTOR-RELATED"/>
    <property type="match status" value="1"/>
</dbReference>
<comment type="caution">
    <text evidence="3">The sequence shown here is derived from an EMBL/GenBank/DDBJ whole genome shotgun (WGS) entry which is preliminary data.</text>
</comment>
<dbReference type="OrthoDB" id="9801753at2"/>
<protein>
    <recommendedName>
        <fullName evidence="1">Putative membrane protein insertion efficiency factor</fullName>
    </recommendedName>
</protein>
<keyword evidence="1" id="KW-1003">Cell membrane</keyword>
<accession>A0A316TR35</accession>
<name>A0A316TR35_9BACT</name>
<dbReference type="SMART" id="SM01234">
    <property type="entry name" value="Haemolytic"/>
    <property type="match status" value="1"/>
</dbReference>
<comment type="function">
    <text evidence="1">Could be involved in insertion of integral membrane proteins into the membrane.</text>
</comment>
<keyword evidence="1" id="KW-0472">Membrane</keyword>
<proteinExistence type="inferred from homology"/>
<evidence type="ECO:0000256" key="1">
    <source>
        <dbReference type="HAMAP-Rule" id="MF_00386"/>
    </source>
</evidence>
<gene>
    <name evidence="3" type="ORF">DDZ15_06295</name>
</gene>
<keyword evidence="4" id="KW-1185">Reference proteome</keyword>
<evidence type="ECO:0000313" key="3">
    <source>
        <dbReference type="EMBL" id="PWN06880.1"/>
    </source>
</evidence>
<comment type="similarity">
    <text evidence="1">Belongs to the UPF0161 family.</text>
</comment>
<dbReference type="PANTHER" id="PTHR33383:SF1">
    <property type="entry name" value="MEMBRANE PROTEIN INSERTION EFFICIENCY FACTOR-RELATED"/>
    <property type="match status" value="1"/>
</dbReference>
<organism evidence="3 4">
    <name type="scientific">Rhodohalobacter mucosus</name>
    <dbReference type="NCBI Taxonomy" id="2079485"/>
    <lineage>
        <taxon>Bacteria</taxon>
        <taxon>Pseudomonadati</taxon>
        <taxon>Balneolota</taxon>
        <taxon>Balneolia</taxon>
        <taxon>Balneolales</taxon>
        <taxon>Balneolaceae</taxon>
        <taxon>Rhodohalobacter</taxon>
    </lineage>
</organism>
<evidence type="ECO:0000313" key="4">
    <source>
        <dbReference type="Proteomes" id="UP000245533"/>
    </source>
</evidence>
<dbReference type="AlphaFoldDB" id="A0A316TR35"/>
<dbReference type="Pfam" id="PF01809">
    <property type="entry name" value="YidD"/>
    <property type="match status" value="1"/>
</dbReference>
<dbReference type="Proteomes" id="UP000245533">
    <property type="component" value="Unassembled WGS sequence"/>
</dbReference>
<sequence>MVVRHLKQILSWMIILPVRGYQLILSPWLGPSCRHSPSCSVYMIGAVKEWGPLKGFWLGLKRIGRCHPWGTSGYDPVPRSGSGDGDQAPD</sequence>
<feature type="region of interest" description="Disordered" evidence="2">
    <location>
        <begin position="70"/>
        <end position="90"/>
    </location>
</feature>
<dbReference type="NCBIfam" id="TIGR00278">
    <property type="entry name" value="membrane protein insertion efficiency factor YidD"/>
    <property type="match status" value="1"/>
</dbReference>
<dbReference type="EMBL" id="QGGB01000005">
    <property type="protein sequence ID" value="PWN06880.1"/>
    <property type="molecule type" value="Genomic_DNA"/>
</dbReference>
<evidence type="ECO:0000256" key="2">
    <source>
        <dbReference type="SAM" id="MobiDB-lite"/>
    </source>
</evidence>
<comment type="subcellular location">
    <subcellularLocation>
        <location evidence="1">Cell membrane</location>
        <topology evidence="1">Peripheral membrane protein</topology>
        <orientation evidence="1">Cytoplasmic side</orientation>
    </subcellularLocation>
</comment>
<reference evidence="3 4" key="1">
    <citation type="submission" date="2018-05" db="EMBL/GenBank/DDBJ databases">
        <title>Rhodohalobacter halophilus gen. nov., sp. nov., a moderately halophilic member of the family Balneolaceae.</title>
        <authorList>
            <person name="Liu Z.-W."/>
        </authorList>
    </citation>
    <scope>NUCLEOTIDE SEQUENCE [LARGE SCALE GENOMIC DNA]</scope>
    <source>
        <strain evidence="3 4">8A47</strain>
    </source>
</reference>